<dbReference type="GO" id="GO:0002926">
    <property type="term" value="P:tRNA wobble base 5-methoxycarbonylmethyl-2-thiouridinylation"/>
    <property type="evidence" value="ECO:0007669"/>
    <property type="project" value="TreeGrafter"/>
</dbReference>
<comment type="cofactor">
    <cofactor evidence="15">
        <name>[4Fe-4S] cluster</name>
        <dbReference type="ChEBI" id="CHEBI:49883"/>
    </cofactor>
    <text evidence="15">Binds 1 [4Fe-4S] cluster. The cluster is coordinated with 3 cysteines and an exchangeable S-adenosyl-L-methionine.</text>
</comment>
<dbReference type="STRING" id="1805236.AUK13_00895"/>
<keyword evidence="12" id="KW-0012">Acyltransferase</keyword>
<dbReference type="PIRSF" id="PIRSF005669">
    <property type="entry name" value="Hist_AcTrfase_ELP3"/>
    <property type="match status" value="1"/>
</dbReference>
<reference evidence="18 19" key="1">
    <citation type="journal article" date="2016" name="Environ. Microbiol.">
        <title>Genomic resolution of a cold subsurface aquifer community provides metabolic insights for novel microbes adapted to high CO concentrations.</title>
        <authorList>
            <person name="Probst A.J."/>
            <person name="Castelle C.J."/>
            <person name="Singh A."/>
            <person name="Brown C.T."/>
            <person name="Anantharaman K."/>
            <person name="Sharon I."/>
            <person name="Hug L.A."/>
            <person name="Burstein D."/>
            <person name="Emerson J.B."/>
            <person name="Thomas B.C."/>
            <person name="Banfield J.F."/>
        </authorList>
    </citation>
    <scope>NUCLEOTIDE SEQUENCE [LARGE SCALE GENOMIC DNA]</scope>
    <source>
        <strain evidence="18">CG2_30_39_24</strain>
    </source>
</reference>
<dbReference type="GO" id="GO:0046872">
    <property type="term" value="F:metal ion binding"/>
    <property type="evidence" value="ECO:0007669"/>
    <property type="project" value="UniProtKB-KW"/>
</dbReference>
<dbReference type="InterPro" id="IPR058240">
    <property type="entry name" value="rSAM_sf"/>
</dbReference>
<keyword evidence="5" id="KW-0808">Transferase</keyword>
<gene>
    <name evidence="18" type="ORF">AUK13_00895</name>
</gene>
<feature type="binding site" evidence="15">
    <location>
        <position position="85"/>
    </location>
    <ligand>
        <name>[4Fe-4S] cluster</name>
        <dbReference type="ChEBI" id="CHEBI:49883"/>
        <note>4Fe-4S-S-AdoMet</note>
    </ligand>
</feature>
<dbReference type="Gene3D" id="3.40.630.30">
    <property type="match status" value="1"/>
</dbReference>
<dbReference type="InterPro" id="IPR007197">
    <property type="entry name" value="rSAM"/>
</dbReference>
<dbReference type="PANTHER" id="PTHR11135">
    <property type="entry name" value="HISTONE ACETYLTRANSFERASE-RELATED"/>
    <property type="match status" value="1"/>
</dbReference>
<dbReference type="Pfam" id="PF16199">
    <property type="entry name" value="Radical_SAM_C"/>
    <property type="match status" value="1"/>
</dbReference>
<dbReference type="SFLD" id="SFLDF00344">
    <property type="entry name" value="ELP3-like"/>
    <property type="match status" value="1"/>
</dbReference>
<keyword evidence="6" id="KW-0949">S-adenosyl-L-methionine</keyword>
<dbReference type="AlphaFoldDB" id="A0A1J5F8L4"/>
<evidence type="ECO:0000256" key="2">
    <source>
        <dbReference type="ARBA" id="ARBA00005494"/>
    </source>
</evidence>
<dbReference type="GO" id="GO:0033588">
    <property type="term" value="C:elongator holoenzyme complex"/>
    <property type="evidence" value="ECO:0007669"/>
    <property type="project" value="TreeGrafter"/>
</dbReference>
<dbReference type="NCBIfam" id="TIGR01211">
    <property type="entry name" value="ELP3"/>
    <property type="match status" value="1"/>
</dbReference>
<evidence type="ECO:0000256" key="1">
    <source>
        <dbReference type="ARBA" id="ARBA00005217"/>
    </source>
</evidence>
<evidence type="ECO:0000256" key="12">
    <source>
        <dbReference type="ARBA" id="ARBA00023315"/>
    </source>
</evidence>
<dbReference type="GO" id="GO:0051539">
    <property type="term" value="F:4 iron, 4 sulfur cluster binding"/>
    <property type="evidence" value="ECO:0007669"/>
    <property type="project" value="UniProtKB-KW"/>
</dbReference>
<keyword evidence="11 15" id="KW-0411">Iron-sulfur</keyword>
<dbReference type="InterPro" id="IPR034687">
    <property type="entry name" value="ELP3-like"/>
</dbReference>
<evidence type="ECO:0000256" key="9">
    <source>
        <dbReference type="ARBA" id="ARBA00022884"/>
    </source>
</evidence>
<dbReference type="PROSITE" id="PS51918">
    <property type="entry name" value="RADICAL_SAM"/>
    <property type="match status" value="1"/>
</dbReference>
<dbReference type="InterPro" id="IPR016181">
    <property type="entry name" value="Acyl_CoA_acyltransferase"/>
</dbReference>
<keyword evidence="4" id="KW-0820">tRNA-binding</keyword>
<evidence type="ECO:0000256" key="4">
    <source>
        <dbReference type="ARBA" id="ARBA00022555"/>
    </source>
</evidence>
<dbReference type="PANTHER" id="PTHR11135:SF2">
    <property type="entry name" value="ELONGATOR COMPLEX PROTEIN 3"/>
    <property type="match status" value="1"/>
</dbReference>
<evidence type="ECO:0000259" key="17">
    <source>
        <dbReference type="PROSITE" id="PS51918"/>
    </source>
</evidence>
<dbReference type="SFLD" id="SFLDS00029">
    <property type="entry name" value="Radical_SAM"/>
    <property type="match status" value="1"/>
</dbReference>
<comment type="similarity">
    <text evidence="2">Belongs to the ELP3 family.</text>
</comment>
<evidence type="ECO:0000256" key="3">
    <source>
        <dbReference type="ARBA" id="ARBA00022485"/>
    </source>
</evidence>
<feature type="coiled-coil region" evidence="16">
    <location>
        <begin position="192"/>
        <end position="219"/>
    </location>
</feature>
<name>A0A1J5F8L4_9BACT</name>
<comment type="pathway">
    <text evidence="1">tRNA modification.</text>
</comment>
<dbReference type="GO" id="GO:0000049">
    <property type="term" value="F:tRNA binding"/>
    <property type="evidence" value="ECO:0007669"/>
    <property type="project" value="UniProtKB-KW"/>
</dbReference>
<dbReference type="InterPro" id="IPR032432">
    <property type="entry name" value="Radical_SAM_C"/>
</dbReference>
<evidence type="ECO:0000256" key="11">
    <source>
        <dbReference type="ARBA" id="ARBA00023014"/>
    </source>
</evidence>
<evidence type="ECO:0000256" key="16">
    <source>
        <dbReference type="SAM" id="Coils"/>
    </source>
</evidence>
<dbReference type="InterPro" id="IPR039661">
    <property type="entry name" value="ELP3"/>
</dbReference>
<keyword evidence="16" id="KW-0175">Coiled coil</keyword>
<accession>A0A1J5F8L4</accession>
<dbReference type="GO" id="GO:0005737">
    <property type="term" value="C:cytoplasm"/>
    <property type="evidence" value="ECO:0007669"/>
    <property type="project" value="TreeGrafter"/>
</dbReference>
<keyword evidence="10 15" id="KW-0408">Iron</keyword>
<comment type="catalytic activity">
    <reaction evidence="14">
        <text>uridine(34) in tRNA + acetyl-CoA + S-adenosyl-L-methionine + H2O = 5-(carboxymethyl)uridine(34) in tRNA + 5'-deoxyadenosine + L-methionine + CoA + 2 H(+)</text>
        <dbReference type="Rhea" id="RHEA:61020"/>
        <dbReference type="Rhea" id="RHEA-COMP:10407"/>
        <dbReference type="Rhea" id="RHEA-COMP:11727"/>
        <dbReference type="ChEBI" id="CHEBI:15377"/>
        <dbReference type="ChEBI" id="CHEBI:15378"/>
        <dbReference type="ChEBI" id="CHEBI:17319"/>
        <dbReference type="ChEBI" id="CHEBI:57287"/>
        <dbReference type="ChEBI" id="CHEBI:57288"/>
        <dbReference type="ChEBI" id="CHEBI:57844"/>
        <dbReference type="ChEBI" id="CHEBI:59789"/>
        <dbReference type="ChEBI" id="CHEBI:65315"/>
        <dbReference type="ChEBI" id="CHEBI:74882"/>
        <dbReference type="EC" id="2.3.1.311"/>
    </reaction>
    <physiologicalReaction direction="left-to-right" evidence="14">
        <dbReference type="Rhea" id="RHEA:61021"/>
    </physiologicalReaction>
</comment>
<dbReference type="SFLD" id="SFLDG01086">
    <property type="entry name" value="elongater_protein-like"/>
    <property type="match status" value="1"/>
</dbReference>
<evidence type="ECO:0000313" key="18">
    <source>
        <dbReference type="EMBL" id="OIP56524.1"/>
    </source>
</evidence>
<evidence type="ECO:0000256" key="13">
    <source>
        <dbReference type="ARBA" id="ARBA00044771"/>
    </source>
</evidence>
<dbReference type="Proteomes" id="UP000183922">
    <property type="component" value="Unassembled WGS sequence"/>
</dbReference>
<dbReference type="Gene3D" id="3.30.750.200">
    <property type="match status" value="1"/>
</dbReference>
<dbReference type="Pfam" id="PF04055">
    <property type="entry name" value="Radical_SAM"/>
    <property type="match status" value="1"/>
</dbReference>
<evidence type="ECO:0000313" key="19">
    <source>
        <dbReference type="Proteomes" id="UP000183922"/>
    </source>
</evidence>
<dbReference type="GO" id="GO:0106261">
    <property type="term" value="F:tRNA uridine(34) acetyltransferase activity"/>
    <property type="evidence" value="ECO:0007669"/>
    <property type="project" value="UniProtKB-EC"/>
</dbReference>
<keyword evidence="9" id="KW-0694">RNA-binding</keyword>
<keyword evidence="7" id="KW-0819">tRNA processing</keyword>
<comment type="caution">
    <text evidence="18">The sequence shown here is derived from an EMBL/GenBank/DDBJ whole genome shotgun (WGS) entry which is preliminary data.</text>
</comment>
<dbReference type="SUPFAM" id="SSF55729">
    <property type="entry name" value="Acyl-CoA N-acyltransferases (Nat)"/>
    <property type="match status" value="1"/>
</dbReference>
<dbReference type="SMART" id="SM00729">
    <property type="entry name" value="Elp3"/>
    <property type="match status" value="1"/>
</dbReference>
<evidence type="ECO:0000256" key="7">
    <source>
        <dbReference type="ARBA" id="ARBA00022694"/>
    </source>
</evidence>
<evidence type="ECO:0000256" key="6">
    <source>
        <dbReference type="ARBA" id="ARBA00022691"/>
    </source>
</evidence>
<keyword evidence="3" id="KW-0004">4Fe-4S</keyword>
<proteinExistence type="inferred from homology"/>
<evidence type="ECO:0000256" key="15">
    <source>
        <dbReference type="PIRSR" id="PIRSR005669-1"/>
    </source>
</evidence>
<feature type="domain" description="Radical SAM core" evidence="17">
    <location>
        <begin position="68"/>
        <end position="356"/>
    </location>
</feature>
<dbReference type="EMBL" id="MNYR01000013">
    <property type="protein sequence ID" value="OIP56524.1"/>
    <property type="molecule type" value="Genomic_DNA"/>
</dbReference>
<feature type="binding site" evidence="15">
    <location>
        <position position="92"/>
    </location>
    <ligand>
        <name>[4Fe-4S] cluster</name>
        <dbReference type="ChEBI" id="CHEBI:49883"/>
        <note>4Fe-4S-S-AdoMet</note>
    </ligand>
</feature>
<evidence type="ECO:0000256" key="5">
    <source>
        <dbReference type="ARBA" id="ARBA00022679"/>
    </source>
</evidence>
<sequence length="553" mass="64415">MNINQNIIKYLLKNPAESERDILSAKRKFCKLYDIAGAPTNAELLAEYNKQKINNPALHQLLRKRRVRTLSGIAPIAVLTKPYPCPGKCAYCPNEKAIPKSYLANEPAVMRAILCKFDPYKQVQLRLRALANNGHETDKLELIVMGGTWSYLPESYQIWYLKECFRAANDSPKNIKRRDAIYRVSKDKRDAINGISTQLKKEQKRNEAAQNRIIGLTLETRPDFIDEKELWKMRQYGCTRIEIGVQHLDNRILKLNQRGHDVATTINATKLMRQFGFKITYHMMLNLPGSTPAKDFKMMRDIFENPNYRPDQIKIYPTVVSKNSLLYRWYKQGKWKSYTTKQLVNLLIKIKSITPPWVRILRVIRDIPKESIIAGNKITNMRQIIKSEMEKKKIECQCTRCREVGRQEQFPISNFQFPKKLQITNYKIAKRKYRVSKGTEYFLSFESPDKKILYAFCRLFLPKLTMKQCNNKTIPPYNTALIRELHTYGQLAPIGQIGNIQHLGLGKKLLAQAESIAQKQNYDKLSIISGIGVRNYYRQLGYRLENTYMVKKI</sequence>
<keyword evidence="8 15" id="KW-0479">Metal-binding</keyword>
<dbReference type="InterPro" id="IPR006638">
    <property type="entry name" value="Elp3/MiaA/NifB-like_rSAM"/>
</dbReference>
<feature type="binding site" evidence="15">
    <location>
        <position position="89"/>
    </location>
    <ligand>
        <name>[4Fe-4S] cluster</name>
        <dbReference type="ChEBI" id="CHEBI:49883"/>
        <note>4Fe-4S-S-AdoMet</note>
    </ligand>
</feature>
<organism evidence="18 19">
    <name type="scientific">Candidatus Kuenenbacteria bacterium CG2_30_39_24</name>
    <dbReference type="NCBI Taxonomy" id="1805236"/>
    <lineage>
        <taxon>Bacteria</taxon>
        <taxon>Candidatus Kueneniibacteriota</taxon>
    </lineage>
</organism>
<evidence type="ECO:0000256" key="10">
    <source>
        <dbReference type="ARBA" id="ARBA00023004"/>
    </source>
</evidence>
<evidence type="ECO:0000256" key="14">
    <source>
        <dbReference type="ARBA" id="ARBA00047372"/>
    </source>
</evidence>
<evidence type="ECO:0000256" key="8">
    <source>
        <dbReference type="ARBA" id="ARBA00022723"/>
    </source>
</evidence>
<dbReference type="SUPFAM" id="SSF102114">
    <property type="entry name" value="Radical SAM enzymes"/>
    <property type="match status" value="1"/>
</dbReference>
<dbReference type="EC" id="2.3.1.311" evidence="13"/>
<protein>
    <recommendedName>
        <fullName evidence="13">tRNA carboxymethyluridine synthase</fullName>
        <ecNumber evidence="13">2.3.1.311</ecNumber>
    </recommendedName>
</protein>